<keyword evidence="1" id="KW-0812">Transmembrane</keyword>
<proteinExistence type="predicted"/>
<evidence type="ECO:0000313" key="2">
    <source>
        <dbReference type="EMBL" id="CQR74918.1"/>
    </source>
</evidence>
<evidence type="ECO:0000256" key="1">
    <source>
        <dbReference type="SAM" id="Phobius"/>
    </source>
</evidence>
<dbReference type="EMBL" id="CTRP01000015">
    <property type="protein sequence ID" value="CQR74918.1"/>
    <property type="molecule type" value="Genomic_DNA"/>
</dbReference>
<name>A0A0U1L5F0_9FIRM</name>
<dbReference type="InterPro" id="IPR008407">
    <property type="entry name" value="Brnchd-chn_aa_trnsp_AzlD"/>
</dbReference>
<feature type="transmembrane region" description="Helical" evidence="1">
    <location>
        <begin position="37"/>
        <end position="55"/>
    </location>
</feature>
<gene>
    <name evidence="2" type="ORF">SpAn4DRAFT_4275</name>
</gene>
<dbReference type="Proteomes" id="UP000049855">
    <property type="component" value="Unassembled WGS sequence"/>
</dbReference>
<evidence type="ECO:0008006" key="4">
    <source>
        <dbReference type="Google" id="ProtNLM"/>
    </source>
</evidence>
<keyword evidence="1" id="KW-0472">Membrane</keyword>
<dbReference type="RefSeq" id="WP_021166736.1">
    <property type="nucleotide sequence ID" value="NZ_CTRP01000015.1"/>
</dbReference>
<feature type="transmembrane region" description="Helical" evidence="1">
    <location>
        <begin position="75"/>
        <end position="101"/>
    </location>
</feature>
<protein>
    <recommendedName>
        <fullName evidence="4">Branched-chain amino acid transport</fullName>
    </recommendedName>
</protein>
<organism evidence="2 3">
    <name type="scientific">Sporomusa ovata</name>
    <dbReference type="NCBI Taxonomy" id="2378"/>
    <lineage>
        <taxon>Bacteria</taxon>
        <taxon>Bacillati</taxon>
        <taxon>Bacillota</taxon>
        <taxon>Negativicutes</taxon>
        <taxon>Selenomonadales</taxon>
        <taxon>Sporomusaceae</taxon>
        <taxon>Sporomusa</taxon>
    </lineage>
</organism>
<dbReference type="Pfam" id="PF05437">
    <property type="entry name" value="AzlD"/>
    <property type="match status" value="1"/>
</dbReference>
<sequence>MNLFYLVCAMALVTYIPRMLPMVLLQNVNLPSYVKQFMKLIPFAALGALIFPGVLNSTGANHMEPAIIGCSMAILLAWIETNLIIVVAGGIAGALVMNLFFI</sequence>
<accession>A0A0U1L5F0</accession>
<evidence type="ECO:0000313" key="3">
    <source>
        <dbReference type="Proteomes" id="UP000049855"/>
    </source>
</evidence>
<feature type="transmembrane region" description="Helical" evidence="1">
    <location>
        <begin position="6"/>
        <end position="25"/>
    </location>
</feature>
<reference evidence="3" key="1">
    <citation type="submission" date="2015-03" db="EMBL/GenBank/DDBJ databases">
        <authorList>
            <person name="Nijsse Bart"/>
        </authorList>
    </citation>
    <scope>NUCLEOTIDE SEQUENCE [LARGE SCALE GENOMIC DNA]</scope>
</reference>
<dbReference type="AlphaFoldDB" id="A0A0U1L5F0"/>
<keyword evidence="3" id="KW-1185">Reference proteome</keyword>
<keyword evidence="1" id="KW-1133">Transmembrane helix</keyword>